<feature type="transmembrane region" description="Helical" evidence="8">
    <location>
        <begin position="112"/>
        <end position="129"/>
    </location>
</feature>
<evidence type="ECO:0008006" key="11">
    <source>
        <dbReference type="Google" id="ProtNLM"/>
    </source>
</evidence>
<dbReference type="EMBL" id="JAWRVE010000067">
    <property type="protein sequence ID" value="KAL1864609.1"/>
    <property type="molecule type" value="Genomic_DNA"/>
</dbReference>
<dbReference type="InterPro" id="IPR004813">
    <property type="entry name" value="OPT"/>
</dbReference>
<evidence type="ECO:0000256" key="4">
    <source>
        <dbReference type="ARBA" id="ARBA00022692"/>
    </source>
</evidence>
<feature type="transmembrane region" description="Helical" evidence="8">
    <location>
        <begin position="449"/>
        <end position="468"/>
    </location>
</feature>
<keyword evidence="4 8" id="KW-0812">Transmembrane</keyword>
<organism evidence="9 10">
    <name type="scientific">Diaporthe australafricana</name>
    <dbReference type="NCBI Taxonomy" id="127596"/>
    <lineage>
        <taxon>Eukaryota</taxon>
        <taxon>Fungi</taxon>
        <taxon>Dikarya</taxon>
        <taxon>Ascomycota</taxon>
        <taxon>Pezizomycotina</taxon>
        <taxon>Sordariomycetes</taxon>
        <taxon>Sordariomycetidae</taxon>
        <taxon>Diaporthales</taxon>
        <taxon>Diaporthaceae</taxon>
        <taxon>Diaporthe</taxon>
    </lineage>
</organism>
<feature type="transmembrane region" description="Helical" evidence="8">
    <location>
        <begin position="306"/>
        <end position="332"/>
    </location>
</feature>
<feature type="compositionally biased region" description="Basic and acidic residues" evidence="7">
    <location>
        <begin position="20"/>
        <end position="51"/>
    </location>
</feature>
<dbReference type="InterPro" id="IPR045035">
    <property type="entry name" value="YSL-like"/>
</dbReference>
<feature type="transmembrane region" description="Helical" evidence="8">
    <location>
        <begin position="634"/>
        <end position="654"/>
    </location>
</feature>
<proteinExistence type="inferred from homology"/>
<feature type="transmembrane region" description="Helical" evidence="8">
    <location>
        <begin position="567"/>
        <end position="588"/>
    </location>
</feature>
<feature type="transmembrane region" description="Helical" evidence="8">
    <location>
        <begin position="474"/>
        <end position="492"/>
    </location>
</feature>
<feature type="transmembrane region" description="Helical" evidence="8">
    <location>
        <begin position="674"/>
        <end position="694"/>
    </location>
</feature>
<evidence type="ECO:0000313" key="10">
    <source>
        <dbReference type="Proteomes" id="UP001583177"/>
    </source>
</evidence>
<feature type="region of interest" description="Disordered" evidence="7">
    <location>
        <begin position="1"/>
        <end position="51"/>
    </location>
</feature>
<keyword evidence="5 8" id="KW-1133">Transmembrane helix</keyword>
<dbReference type="PANTHER" id="PTHR31645:SF3">
    <property type="entry name" value="OLIGOPEPTIDE TRANSPORTER"/>
    <property type="match status" value="1"/>
</dbReference>
<keyword evidence="6 8" id="KW-0472">Membrane</keyword>
<evidence type="ECO:0000256" key="7">
    <source>
        <dbReference type="SAM" id="MobiDB-lite"/>
    </source>
</evidence>
<keyword evidence="3" id="KW-0813">Transport</keyword>
<evidence type="ECO:0000256" key="3">
    <source>
        <dbReference type="ARBA" id="ARBA00022448"/>
    </source>
</evidence>
<comment type="subcellular location">
    <subcellularLocation>
        <location evidence="1">Membrane</location>
        <topology evidence="1">Multi-pass membrane protein</topology>
    </subcellularLocation>
</comment>
<feature type="transmembrane region" description="Helical" evidence="8">
    <location>
        <begin position="85"/>
        <end position="106"/>
    </location>
</feature>
<sequence length="749" mass="79790">MASIQARDVNTAPVTAPADAHIDEQLPEKQAAETTQERRPHSRGEKDVFVDIDGEKEPLEEESEILDNRFPFPPLKGIPDEEQQLSIRALVIGIVLGAVVSASNIYLGLKTGWTFGASLFGGILGFAIIKPLSRAAPKYLGGGYFGPKENVTVQTAATAAGGLGIIFVGPIPAMYQMGLMSDTPDKDFGKLVTFSICTAYYGLFFAIALRKFYILKLKLIFPSPTAVAYTVRALHAGGAASEASGRRKAKCLAMAFGGAATLRVVSIYAPGILWDHHVFWWLYTWGWSGIVAAESWGWIFEYTPAFIGAGVLSGLNASLSFFGGSVLAWALIGPLTVKYGATFGKPMFADEETGENLFPGLMSYNSLANTETAPSPRYWNLWVGIMLMLCASFAEVAMNGPILWRGMKRAIFETAEKFPKTRSFAAKHLTGEEREIEDPSPKSELVPTWIWSTGVLASIALSMIVLALQYQVSPGLTILAVILAFIFSFIAAQSSGATDINPVSTCAKSSQLVFGGVTQGQGHHGEAAQRINMTGGIVAAGAAAQSVDMLGDLRTGYLLGASPRVQFVAQAVGSVFSIVLCCGFFVLFSKAYPCIIDEALADHCQFGIPSVAAWQATAKAVTAANFPVPSSSGITALVLGIFSIVLVAAKYLWIPKNYHVYVPNMNAVGLAFTLPQTQYSTAMAFGAILSYIWLKRSPRTWDEYAYSMAAGLSAGEGIGGVINAVLQVAGVAGDTKGSAVACPGFEYCG</sequence>
<evidence type="ECO:0000256" key="5">
    <source>
        <dbReference type="ARBA" id="ARBA00022989"/>
    </source>
</evidence>
<feature type="transmembrane region" description="Helical" evidence="8">
    <location>
        <begin position="379"/>
        <end position="398"/>
    </location>
</feature>
<dbReference type="NCBIfam" id="TIGR00728">
    <property type="entry name" value="OPT_sfam"/>
    <property type="match status" value="1"/>
</dbReference>
<protein>
    <recommendedName>
        <fullName evidence="11">Oligopeptide transporter</fullName>
    </recommendedName>
</protein>
<dbReference type="PANTHER" id="PTHR31645">
    <property type="entry name" value="OLIGOPEPTIDE TRANSPORTER YGL114W-RELATED"/>
    <property type="match status" value="1"/>
</dbReference>
<gene>
    <name evidence="9" type="ORF">Daus18300_007626</name>
</gene>
<feature type="transmembrane region" description="Helical" evidence="8">
    <location>
        <begin position="251"/>
        <end position="274"/>
    </location>
</feature>
<comment type="caution">
    <text evidence="9">The sequence shown here is derived from an EMBL/GenBank/DDBJ whole genome shotgun (WGS) entry which is preliminary data.</text>
</comment>
<evidence type="ECO:0000256" key="8">
    <source>
        <dbReference type="SAM" id="Phobius"/>
    </source>
</evidence>
<name>A0ABR3WLU7_9PEZI</name>
<feature type="transmembrane region" description="Helical" evidence="8">
    <location>
        <begin position="191"/>
        <end position="209"/>
    </location>
</feature>
<feature type="transmembrane region" description="Helical" evidence="8">
    <location>
        <begin position="280"/>
        <end position="299"/>
    </location>
</feature>
<keyword evidence="10" id="KW-1185">Reference proteome</keyword>
<evidence type="ECO:0000256" key="1">
    <source>
        <dbReference type="ARBA" id="ARBA00004141"/>
    </source>
</evidence>
<evidence type="ECO:0000256" key="2">
    <source>
        <dbReference type="ARBA" id="ARBA00008807"/>
    </source>
</evidence>
<accession>A0ABR3WLU7</accession>
<evidence type="ECO:0000256" key="6">
    <source>
        <dbReference type="ARBA" id="ARBA00023136"/>
    </source>
</evidence>
<dbReference type="Pfam" id="PF03169">
    <property type="entry name" value="OPT"/>
    <property type="match status" value="1"/>
</dbReference>
<dbReference type="Proteomes" id="UP001583177">
    <property type="component" value="Unassembled WGS sequence"/>
</dbReference>
<evidence type="ECO:0000313" key="9">
    <source>
        <dbReference type="EMBL" id="KAL1864609.1"/>
    </source>
</evidence>
<comment type="similarity">
    <text evidence="2">Belongs to the oligopeptide OPT transporter family.</text>
</comment>
<reference evidence="9 10" key="1">
    <citation type="journal article" date="2024" name="IMA Fungus">
        <title>IMA Genome - F19 : A genome assembly and annotation guide to empower mycologists, including annotated draft genome sequences of Ceratocystis pirilliformis, Diaporthe australafricana, Fusarium ophioides, Paecilomyces lecythidis, and Sporothrix stenoceras.</title>
        <authorList>
            <person name="Aylward J."/>
            <person name="Wilson A.M."/>
            <person name="Visagie C.M."/>
            <person name="Spraker J."/>
            <person name="Barnes I."/>
            <person name="Buitendag C."/>
            <person name="Ceriani C."/>
            <person name="Del Mar Angel L."/>
            <person name="du Plessis D."/>
            <person name="Fuchs T."/>
            <person name="Gasser K."/>
            <person name="Kramer D."/>
            <person name="Li W."/>
            <person name="Munsamy K."/>
            <person name="Piso A."/>
            <person name="Price J.L."/>
            <person name="Sonnekus B."/>
            <person name="Thomas C."/>
            <person name="van der Nest A."/>
            <person name="van Dijk A."/>
            <person name="van Heerden A."/>
            <person name="van Vuuren N."/>
            <person name="Yilmaz N."/>
            <person name="Duong T.A."/>
            <person name="van der Merwe N.A."/>
            <person name="Wingfield M.J."/>
            <person name="Wingfield B.D."/>
        </authorList>
    </citation>
    <scope>NUCLEOTIDE SEQUENCE [LARGE SCALE GENOMIC DNA]</scope>
    <source>
        <strain evidence="9 10">CMW 18300</strain>
    </source>
</reference>
<feature type="transmembrane region" description="Helical" evidence="8">
    <location>
        <begin position="150"/>
        <end position="171"/>
    </location>
</feature>